<feature type="compositionally biased region" description="Basic and acidic residues" evidence="1">
    <location>
        <begin position="575"/>
        <end position="598"/>
    </location>
</feature>
<evidence type="ECO:0000313" key="4">
    <source>
        <dbReference type="Proteomes" id="UP000053611"/>
    </source>
</evidence>
<dbReference type="Gene3D" id="1.25.40.90">
    <property type="match status" value="1"/>
</dbReference>
<organism evidence="3 4">
    <name type="scientific">Cutaneotrichosporon oleaginosum</name>
    <dbReference type="NCBI Taxonomy" id="879819"/>
    <lineage>
        <taxon>Eukaryota</taxon>
        <taxon>Fungi</taxon>
        <taxon>Dikarya</taxon>
        <taxon>Basidiomycota</taxon>
        <taxon>Agaricomycotina</taxon>
        <taxon>Tremellomycetes</taxon>
        <taxon>Trichosporonales</taxon>
        <taxon>Trichosporonaceae</taxon>
        <taxon>Cutaneotrichosporon</taxon>
    </lineage>
</organism>
<dbReference type="GO" id="GO:0003729">
    <property type="term" value="F:mRNA binding"/>
    <property type="evidence" value="ECO:0007669"/>
    <property type="project" value="InterPro"/>
</dbReference>
<dbReference type="RefSeq" id="XP_018280730.1">
    <property type="nucleotide sequence ID" value="XM_018422487.1"/>
</dbReference>
<dbReference type="GO" id="GO:0005849">
    <property type="term" value="C:mRNA cleavage factor complex"/>
    <property type="evidence" value="ECO:0007669"/>
    <property type="project" value="TreeGrafter"/>
</dbReference>
<dbReference type="EMBL" id="KQ087188">
    <property type="protein sequence ID" value="KLT44239.1"/>
    <property type="molecule type" value="Genomic_DNA"/>
</dbReference>
<protein>
    <recommendedName>
        <fullName evidence="2">CID domain-containing protein</fullName>
    </recommendedName>
</protein>
<dbReference type="InterPro" id="IPR045154">
    <property type="entry name" value="PCF11-like"/>
</dbReference>
<dbReference type="SUPFAM" id="SSF48464">
    <property type="entry name" value="ENTH/VHS domain"/>
    <property type="match status" value="1"/>
</dbReference>
<feature type="region of interest" description="Disordered" evidence="1">
    <location>
        <begin position="534"/>
        <end position="613"/>
    </location>
</feature>
<name>A0A0J1B8V9_9TREE</name>
<feature type="region of interest" description="Disordered" evidence="1">
    <location>
        <begin position="242"/>
        <end position="310"/>
    </location>
</feature>
<dbReference type="GO" id="GO:0000993">
    <property type="term" value="F:RNA polymerase II complex binding"/>
    <property type="evidence" value="ECO:0007669"/>
    <property type="project" value="InterPro"/>
</dbReference>
<evidence type="ECO:0000313" key="3">
    <source>
        <dbReference type="EMBL" id="KLT44239.1"/>
    </source>
</evidence>
<feature type="compositionally biased region" description="Low complexity" evidence="1">
    <location>
        <begin position="254"/>
        <end position="263"/>
    </location>
</feature>
<evidence type="ECO:0000256" key="1">
    <source>
        <dbReference type="SAM" id="MobiDB-lite"/>
    </source>
</evidence>
<keyword evidence="4" id="KW-1185">Reference proteome</keyword>
<dbReference type="SMART" id="SM00582">
    <property type="entry name" value="RPR"/>
    <property type="match status" value="1"/>
</dbReference>
<gene>
    <name evidence="3" type="ORF">CC85DRAFT_283755</name>
</gene>
<dbReference type="Pfam" id="PF04818">
    <property type="entry name" value="CID"/>
    <property type="match status" value="1"/>
</dbReference>
<dbReference type="PANTHER" id="PTHR15921">
    <property type="entry name" value="PRE-MRNA CLEAVAGE COMPLEX II"/>
    <property type="match status" value="1"/>
</dbReference>
<dbReference type="Proteomes" id="UP000053611">
    <property type="component" value="Unassembled WGS sequence"/>
</dbReference>
<dbReference type="STRING" id="879819.A0A0J1B8V9"/>
<dbReference type="InterPro" id="IPR047415">
    <property type="entry name" value="Pcf11_CID"/>
</dbReference>
<dbReference type="GeneID" id="28983090"/>
<dbReference type="OrthoDB" id="2129491at2759"/>
<dbReference type="InterPro" id="IPR006569">
    <property type="entry name" value="CID_dom"/>
</dbReference>
<sequence length="613" mass="68141">MAYSYPPHHPHHNMQNGWYGGPPQPPQDPFRAWYIDKLATLTFNSRAIIQDLSIEAVKQRDMNNWAGMQAIAEELEAAIYRASPQTKLPLLYLLDSISKNAGSPYTDQLFAPYLPDLYIATYRQVDGVTKNKMVEMLRLWRTGAGGGELYPPGIRERVEHELFGSTGLPPPPQMAPPPLTQANVQAELRQFLQQKEDEMAKEFSTGLAKTVNVLVQIDKLLSTTQVNREELLGIKQQIGAMKGGLQPTSSQLSRQPQPQVVPAARPPMPAFKPRDPYAAQQARPPFPPYAQPPQRYATPPQASHPPQIHAPLPQPALPKAGALPMPANVADILANLSKSGVLSQPLTPEPSSRKSSLEEYEDMILALNMTVDVFDLTKLTLPIAHLPVRCKQCGERFPEGESTLQAHMDWHFRRNRKERETEGRGAHRRWLPRADEWIHENSEAGPSEPKQETVTNTKLTPERLAALKRKWVRAPADPAKAMPCPICKEQFKSEWSEDEEEWVFKNAVSVNGTIYHATCRAEKMSNAVAQRLLGNERGVSRSPAPESVPGSPGRRLSASPLKSPARLPVSPGTKRKAEDEGTEDAKRVKLEPGIEKGGELSSENVEVTVKTET</sequence>
<dbReference type="InterPro" id="IPR054127">
    <property type="entry name" value="Pcf11_C"/>
</dbReference>
<dbReference type="GO" id="GO:0005737">
    <property type="term" value="C:cytoplasm"/>
    <property type="evidence" value="ECO:0007669"/>
    <property type="project" value="TreeGrafter"/>
</dbReference>
<reference evidence="3 4" key="1">
    <citation type="submission" date="2015-03" db="EMBL/GenBank/DDBJ databases">
        <title>Genomics and transcriptomics of the oil-accumulating basidiomycete yeast T. oleaginosus allow insights into substrate utilization and the diverse evolutionary trajectories of mating systems in fungi.</title>
        <authorList>
            <consortium name="DOE Joint Genome Institute"/>
            <person name="Kourist R."/>
            <person name="Kracht O."/>
            <person name="Bracharz F."/>
            <person name="Lipzen A."/>
            <person name="Nolan M."/>
            <person name="Ohm R."/>
            <person name="Grigoriev I."/>
            <person name="Sun S."/>
            <person name="Heitman J."/>
            <person name="Bruck T."/>
            <person name="Nowrousian M."/>
        </authorList>
    </citation>
    <scope>NUCLEOTIDE SEQUENCE [LARGE SCALE GENOMIC DNA]</scope>
    <source>
        <strain evidence="3 4">IBC0246</strain>
    </source>
</reference>
<dbReference type="Pfam" id="PF21936">
    <property type="entry name" value="Pcf11_C"/>
    <property type="match status" value="1"/>
</dbReference>
<feature type="compositionally biased region" description="Low complexity" evidence="1">
    <location>
        <begin position="292"/>
        <end position="301"/>
    </location>
</feature>
<accession>A0A0J1B8V9</accession>
<dbReference type="GO" id="GO:0006369">
    <property type="term" value="P:termination of RNA polymerase II transcription"/>
    <property type="evidence" value="ECO:0007669"/>
    <property type="project" value="InterPro"/>
</dbReference>
<dbReference type="PROSITE" id="PS51391">
    <property type="entry name" value="CID"/>
    <property type="match status" value="1"/>
</dbReference>
<dbReference type="AlphaFoldDB" id="A0A0J1B8V9"/>
<dbReference type="PANTHER" id="PTHR15921:SF3">
    <property type="entry name" value="PRE-MRNA CLEAVAGE COMPLEX 2 PROTEIN PCF11"/>
    <property type="match status" value="1"/>
</dbReference>
<proteinExistence type="predicted"/>
<evidence type="ECO:0000259" key="2">
    <source>
        <dbReference type="PROSITE" id="PS51391"/>
    </source>
</evidence>
<dbReference type="GO" id="GO:0031124">
    <property type="term" value="P:mRNA 3'-end processing"/>
    <property type="evidence" value="ECO:0007669"/>
    <property type="project" value="InterPro"/>
</dbReference>
<dbReference type="CDD" id="cd16982">
    <property type="entry name" value="CID_Pcf11"/>
    <property type="match status" value="1"/>
</dbReference>
<dbReference type="InterPro" id="IPR008942">
    <property type="entry name" value="ENTH_VHS"/>
</dbReference>
<feature type="domain" description="CID" evidence="2">
    <location>
        <begin position="26"/>
        <end position="166"/>
    </location>
</feature>